<name>A0AA38SNH8_9ASTR</name>
<gene>
    <name evidence="2" type="ORF">OSB04_031864</name>
</gene>
<keyword evidence="3" id="KW-1185">Reference proteome</keyword>
<proteinExistence type="predicted"/>
<dbReference type="EMBL" id="JARYMX010000008">
    <property type="protein sequence ID" value="KAJ9539131.1"/>
    <property type="molecule type" value="Genomic_DNA"/>
</dbReference>
<dbReference type="SUPFAM" id="SSF56219">
    <property type="entry name" value="DNase I-like"/>
    <property type="match status" value="1"/>
</dbReference>
<evidence type="ECO:0000313" key="2">
    <source>
        <dbReference type="EMBL" id="KAJ9539131.1"/>
    </source>
</evidence>
<dbReference type="Pfam" id="PF14111">
    <property type="entry name" value="DUF4283"/>
    <property type="match status" value="1"/>
</dbReference>
<feature type="domain" description="DUF4283" evidence="1">
    <location>
        <begin position="186"/>
        <end position="261"/>
    </location>
</feature>
<dbReference type="InterPro" id="IPR040256">
    <property type="entry name" value="At4g02000-like"/>
</dbReference>
<comment type="caution">
    <text evidence="2">The sequence shown here is derived from an EMBL/GenBank/DDBJ whole genome shotgun (WGS) entry which is preliminary data.</text>
</comment>
<dbReference type="InterPro" id="IPR036691">
    <property type="entry name" value="Endo/exonu/phosph_ase_sf"/>
</dbReference>
<dbReference type="InterPro" id="IPR025558">
    <property type="entry name" value="DUF4283"/>
</dbReference>
<dbReference type="PANTHER" id="PTHR31286">
    <property type="entry name" value="GLYCINE-RICH CELL WALL STRUCTURAL PROTEIN 1.8-LIKE"/>
    <property type="match status" value="1"/>
</dbReference>
<dbReference type="Proteomes" id="UP001172457">
    <property type="component" value="Chromosome 8"/>
</dbReference>
<organism evidence="2 3">
    <name type="scientific">Centaurea solstitialis</name>
    <name type="common">yellow star-thistle</name>
    <dbReference type="NCBI Taxonomy" id="347529"/>
    <lineage>
        <taxon>Eukaryota</taxon>
        <taxon>Viridiplantae</taxon>
        <taxon>Streptophyta</taxon>
        <taxon>Embryophyta</taxon>
        <taxon>Tracheophyta</taxon>
        <taxon>Spermatophyta</taxon>
        <taxon>Magnoliopsida</taxon>
        <taxon>eudicotyledons</taxon>
        <taxon>Gunneridae</taxon>
        <taxon>Pentapetalae</taxon>
        <taxon>asterids</taxon>
        <taxon>campanulids</taxon>
        <taxon>Asterales</taxon>
        <taxon>Asteraceae</taxon>
        <taxon>Carduoideae</taxon>
        <taxon>Cardueae</taxon>
        <taxon>Centaureinae</taxon>
        <taxon>Centaurea</taxon>
    </lineage>
</organism>
<dbReference type="PANTHER" id="PTHR31286:SF99">
    <property type="entry name" value="DUF4283 DOMAIN-CONTAINING PROTEIN"/>
    <property type="match status" value="1"/>
</dbReference>
<dbReference type="AlphaFoldDB" id="A0AA38SNH8"/>
<protein>
    <recommendedName>
        <fullName evidence="1">DUF4283 domain-containing protein</fullName>
    </recommendedName>
</protein>
<evidence type="ECO:0000259" key="1">
    <source>
        <dbReference type="Pfam" id="PF14111"/>
    </source>
</evidence>
<evidence type="ECO:0000313" key="3">
    <source>
        <dbReference type="Proteomes" id="UP001172457"/>
    </source>
</evidence>
<dbReference type="Gene3D" id="3.60.10.10">
    <property type="entry name" value="Endonuclease/exonuclease/phosphatase"/>
    <property type="match status" value="1"/>
</dbReference>
<accession>A0AA38SNH8</accession>
<sequence>MAAPTSSSGDDVLEGGNAKLMQAVLGGKSPRISQRPLSNVDSPSVSAASEAIIDKLFAAARGRMDQVSSVSNQGPAWRSDMPSPVGVDLSTSIAPSVPPARVSVTPFPKVSMPATTVAVDSSSSSSVAGAAVLGNKGFAIGSYAAALRNVDSSDGNNLSYFPLNDKKASKIELPSDLIKQASVTYQNTLYGYFLGPRLYFPNVVKEVKKLWSKMGFQEAMMNDNGFLFFRFSSIDGMRQVMEGGPWMIRGVPLFVFPWDPMQGLVKPEHKTCPLWVKLHNIPLVAFNREGVARIASALGEPKMMDDFTANMCANAWGRPGFAKVLVDVWAVGELKRELDVVVPNLYGGKGTEVTIRVEYLWEPTQCTHCSVFGHKVSSCVKATVTKAVIKGKGKAVVDVDGFTTVQNRKHKGIVINDQPLKQVKPKQVYVPVTPKLVDVNASTVVETPPVSAVLSSTVSSSTIVEPTPASVPVSVGGEAVTIPPVLEQASVPVSQSVGGNLNVDPDFSAYSNLRDYLTKKGQSFPVSNVFSSLANLNTDDLSTDLDDSPSFGIWNIRGLNASIKQREVRFFIQSSGLALCVILESHVGVPKLREITSSVFGSWSWVSNQIHCTQGVRILIGWNPILLDVMVVSMTDQVVHCKILLTGSSKSLYASFVYGSNNMIARRALWADLCRFSTVSLLTPWLVSGDFNAILSPAEQLGGSPRRDIRMEEFVDCVEATNLFDL</sequence>
<reference evidence="2" key="1">
    <citation type="submission" date="2023-03" db="EMBL/GenBank/DDBJ databases">
        <title>Chromosome-scale reference genome and RAD-based genetic map of yellow starthistle (Centaurea solstitialis) reveal putative structural variation and QTLs associated with invader traits.</title>
        <authorList>
            <person name="Reatini B."/>
            <person name="Cang F.A."/>
            <person name="Jiang Q."/>
            <person name="Mckibben M.T.W."/>
            <person name="Barker M.S."/>
            <person name="Rieseberg L.H."/>
            <person name="Dlugosch K.M."/>
        </authorList>
    </citation>
    <scope>NUCLEOTIDE SEQUENCE</scope>
    <source>
        <strain evidence="2">CAN-66</strain>
        <tissue evidence="2">Leaf</tissue>
    </source>
</reference>